<evidence type="ECO:0000313" key="3">
    <source>
        <dbReference type="Proteomes" id="UP000234681"/>
    </source>
</evidence>
<dbReference type="Proteomes" id="UP000234681">
    <property type="component" value="Chromosome 6"/>
</dbReference>
<name>A6JE64_RAT</name>
<evidence type="ECO:0000256" key="1">
    <source>
        <dbReference type="SAM" id="MobiDB-lite"/>
    </source>
</evidence>
<dbReference type="EMBL" id="CH473982">
    <property type="protein sequence ID" value="EDL81609.1"/>
    <property type="molecule type" value="Genomic_DNA"/>
</dbReference>
<proteinExistence type="predicted"/>
<sequence length="26" mass="2773">MRPDAPPQEPNRGRPGSRPSGRKAGT</sequence>
<feature type="region of interest" description="Disordered" evidence="1">
    <location>
        <begin position="1"/>
        <end position="26"/>
    </location>
</feature>
<evidence type="ECO:0000313" key="2">
    <source>
        <dbReference type="EMBL" id="EDL81609.1"/>
    </source>
</evidence>
<protein>
    <submittedName>
        <fullName evidence="2">RCG20918, isoform CRA_b</fullName>
    </submittedName>
</protein>
<gene>
    <name evidence="2" type="ORF">rCG_20918</name>
</gene>
<accession>A6JE64</accession>
<reference evidence="3" key="1">
    <citation type="submission" date="2005-09" db="EMBL/GenBank/DDBJ databases">
        <authorList>
            <person name="Mural R.J."/>
            <person name="Li P.W."/>
            <person name="Adams M.D."/>
            <person name="Amanatides P.G."/>
            <person name="Baden-Tillson H."/>
            <person name="Barnstead M."/>
            <person name="Chin S.H."/>
            <person name="Dew I."/>
            <person name="Evans C.A."/>
            <person name="Ferriera S."/>
            <person name="Flanigan M."/>
            <person name="Fosler C."/>
            <person name="Glodek A."/>
            <person name="Gu Z."/>
            <person name="Holt R.A."/>
            <person name="Jennings D."/>
            <person name="Kraft C.L."/>
            <person name="Lu F."/>
            <person name="Nguyen T."/>
            <person name="Nusskern D.R."/>
            <person name="Pfannkoch C.M."/>
            <person name="Sitter C."/>
            <person name="Sutton G.G."/>
            <person name="Venter J.C."/>
            <person name="Wang Z."/>
            <person name="Woodage T."/>
            <person name="Zheng X.H."/>
            <person name="Zhong F."/>
        </authorList>
    </citation>
    <scope>NUCLEOTIDE SEQUENCE [LARGE SCALE GENOMIC DNA]</scope>
    <source>
        <strain>BN</strain>
        <strain evidence="3">Sprague-Dawley</strain>
    </source>
</reference>
<dbReference type="AlphaFoldDB" id="A6JE64"/>
<organism evidence="2 3">
    <name type="scientific">Rattus norvegicus</name>
    <name type="common">Rat</name>
    <dbReference type="NCBI Taxonomy" id="10116"/>
    <lineage>
        <taxon>Eukaryota</taxon>
        <taxon>Metazoa</taxon>
        <taxon>Chordata</taxon>
        <taxon>Craniata</taxon>
        <taxon>Vertebrata</taxon>
        <taxon>Euteleostomi</taxon>
        <taxon>Mammalia</taxon>
        <taxon>Eutheria</taxon>
        <taxon>Euarchontoglires</taxon>
        <taxon>Glires</taxon>
        <taxon>Rodentia</taxon>
        <taxon>Myomorpha</taxon>
        <taxon>Muroidea</taxon>
        <taxon>Muridae</taxon>
        <taxon>Murinae</taxon>
        <taxon>Rattus</taxon>
    </lineage>
</organism>